<evidence type="ECO:0000259" key="3">
    <source>
        <dbReference type="PROSITE" id="PS50112"/>
    </source>
</evidence>
<dbReference type="InterPro" id="IPR003594">
    <property type="entry name" value="HATPase_dom"/>
</dbReference>
<dbReference type="GO" id="GO:0016020">
    <property type="term" value="C:membrane"/>
    <property type="evidence" value="ECO:0007669"/>
    <property type="project" value="InterPro"/>
</dbReference>
<dbReference type="Pfam" id="PF02518">
    <property type="entry name" value="HATPase_c"/>
    <property type="match status" value="1"/>
</dbReference>
<dbReference type="EC" id="2.7.13.3" evidence="4"/>
<dbReference type="GO" id="GO:0016787">
    <property type="term" value="F:hydrolase activity"/>
    <property type="evidence" value="ECO:0007669"/>
    <property type="project" value="UniProtKB-KW"/>
</dbReference>
<feature type="domain" description="PAS" evidence="3">
    <location>
        <begin position="22"/>
        <end position="97"/>
    </location>
</feature>
<dbReference type="InterPro" id="IPR013655">
    <property type="entry name" value="PAS_fold_3"/>
</dbReference>
<dbReference type="InterPro" id="IPR050482">
    <property type="entry name" value="Sensor_HK_TwoCompSys"/>
</dbReference>
<dbReference type="Pfam" id="PF07730">
    <property type="entry name" value="HisKA_3"/>
    <property type="match status" value="1"/>
</dbReference>
<keyword evidence="2 4" id="KW-0418">Kinase</keyword>
<evidence type="ECO:0000313" key="4">
    <source>
        <dbReference type="EMBL" id="OIQ96082.1"/>
    </source>
</evidence>
<dbReference type="SMART" id="SM00387">
    <property type="entry name" value="HATPase_c"/>
    <property type="match status" value="1"/>
</dbReference>
<keyword evidence="4" id="KW-0378">Hydrolase</keyword>
<dbReference type="AlphaFoldDB" id="A0A1J5RKP7"/>
<dbReference type="Gene3D" id="3.30.565.10">
    <property type="entry name" value="Histidine kinase-like ATPase, C-terminal domain"/>
    <property type="match status" value="1"/>
</dbReference>
<dbReference type="EMBL" id="MLJW01000155">
    <property type="protein sequence ID" value="OIQ96082.1"/>
    <property type="molecule type" value="Genomic_DNA"/>
</dbReference>
<dbReference type="InterPro" id="IPR000014">
    <property type="entry name" value="PAS"/>
</dbReference>
<organism evidence="4">
    <name type="scientific">mine drainage metagenome</name>
    <dbReference type="NCBI Taxonomy" id="410659"/>
    <lineage>
        <taxon>unclassified sequences</taxon>
        <taxon>metagenomes</taxon>
        <taxon>ecological metagenomes</taxon>
    </lineage>
</organism>
<name>A0A1J5RKP7_9ZZZZ</name>
<proteinExistence type="predicted"/>
<dbReference type="PROSITE" id="PS50112">
    <property type="entry name" value="PAS"/>
    <property type="match status" value="1"/>
</dbReference>
<dbReference type="GO" id="GO:0046983">
    <property type="term" value="F:protein dimerization activity"/>
    <property type="evidence" value="ECO:0007669"/>
    <property type="project" value="InterPro"/>
</dbReference>
<dbReference type="Gene3D" id="1.20.5.1930">
    <property type="match status" value="1"/>
</dbReference>
<reference evidence="4" key="1">
    <citation type="submission" date="2016-10" db="EMBL/GenBank/DDBJ databases">
        <title>Sequence of Gallionella enrichment culture.</title>
        <authorList>
            <person name="Poehlein A."/>
            <person name="Muehling M."/>
            <person name="Daniel R."/>
        </authorList>
    </citation>
    <scope>NUCLEOTIDE SEQUENCE</scope>
</reference>
<dbReference type="InterPro" id="IPR035965">
    <property type="entry name" value="PAS-like_dom_sf"/>
</dbReference>
<sequence>MMKSHDSPAITGPAPACDQDAPSAVAERLLAQLPGFVFRLEHEGTRLHFSYASPGSLSVCGITPETLLAAEQGFLSLIDPHDLPAFHASLQASVTAGTWNWEGRLRTSQGPKWVNIRAQTKPLGRLKAESVGIMLNVSQSHLRESHLRDVSAELRGMAVRFESIRELERARLARDLHDDLGQILTALKMDLASLHSLLRRQAGDAGGEQAKLFDSMDRLIDAAADAGRRVAAELRPSVLDLGLGPALEWLADQHRARYAAKVHCQTRGAPAIGELLATELFRIAQEALTNIARHAGAGQVWLRLHEQDGRVCLEIADDGRGFAGAEPVPERATFGLRGMRERAMLMDGSFWIGPAPQGGAMVKVCLPHGNPDHA</sequence>
<dbReference type="EC" id="3.1.3.-" evidence="4"/>
<dbReference type="InterPro" id="IPR036890">
    <property type="entry name" value="HATPase_C_sf"/>
</dbReference>
<dbReference type="PANTHER" id="PTHR24421:SF59">
    <property type="entry name" value="OXYGEN SENSOR HISTIDINE KINASE NREB"/>
    <property type="match status" value="1"/>
</dbReference>
<dbReference type="SUPFAM" id="SSF55785">
    <property type="entry name" value="PYP-like sensor domain (PAS domain)"/>
    <property type="match status" value="1"/>
</dbReference>
<dbReference type="SUPFAM" id="SSF55874">
    <property type="entry name" value="ATPase domain of HSP90 chaperone/DNA topoisomerase II/histidine kinase"/>
    <property type="match status" value="1"/>
</dbReference>
<accession>A0A1J5RKP7</accession>
<protein>
    <submittedName>
        <fullName evidence="4">Signal transduction histidine-protein kinase/phosphatase DegS</fullName>
        <ecNumber evidence="4">2.7.13.3</ecNumber>
        <ecNumber evidence="4">3.1.3.-</ecNumber>
    </submittedName>
</protein>
<dbReference type="Gene3D" id="3.30.450.20">
    <property type="entry name" value="PAS domain"/>
    <property type="match status" value="1"/>
</dbReference>
<gene>
    <name evidence="4" type="primary">degS_16</name>
    <name evidence="4" type="ORF">GALL_219600</name>
</gene>
<evidence type="ECO:0000256" key="2">
    <source>
        <dbReference type="ARBA" id="ARBA00022777"/>
    </source>
</evidence>
<evidence type="ECO:0000256" key="1">
    <source>
        <dbReference type="ARBA" id="ARBA00022679"/>
    </source>
</evidence>
<dbReference type="PANTHER" id="PTHR24421">
    <property type="entry name" value="NITRATE/NITRITE SENSOR PROTEIN NARX-RELATED"/>
    <property type="match status" value="1"/>
</dbReference>
<dbReference type="CDD" id="cd16917">
    <property type="entry name" value="HATPase_UhpB-NarQ-NarX-like"/>
    <property type="match status" value="1"/>
</dbReference>
<dbReference type="GO" id="GO:0000155">
    <property type="term" value="F:phosphorelay sensor kinase activity"/>
    <property type="evidence" value="ECO:0007669"/>
    <property type="project" value="InterPro"/>
</dbReference>
<dbReference type="InterPro" id="IPR011712">
    <property type="entry name" value="Sig_transdc_His_kin_sub3_dim/P"/>
</dbReference>
<keyword evidence="1 4" id="KW-0808">Transferase</keyword>
<comment type="caution">
    <text evidence="4">The sequence shown here is derived from an EMBL/GenBank/DDBJ whole genome shotgun (WGS) entry which is preliminary data.</text>
</comment>
<dbReference type="Pfam" id="PF08447">
    <property type="entry name" value="PAS_3"/>
    <property type="match status" value="1"/>
</dbReference>